<reference evidence="9" key="1">
    <citation type="journal article" date="2019" name="Int. J. Syst. Evol. Microbiol.">
        <title>The Global Catalogue of Microorganisms (GCM) 10K type strain sequencing project: providing services to taxonomists for standard genome sequencing and annotation.</title>
        <authorList>
            <consortium name="The Broad Institute Genomics Platform"/>
            <consortium name="The Broad Institute Genome Sequencing Center for Infectious Disease"/>
            <person name="Wu L."/>
            <person name="Ma J."/>
        </authorList>
    </citation>
    <scope>NUCLEOTIDE SEQUENCE [LARGE SCALE GENOMIC DNA]</scope>
    <source>
        <strain evidence="9">JCM 32105</strain>
    </source>
</reference>
<feature type="domain" description="PAC" evidence="7">
    <location>
        <begin position="329"/>
        <end position="381"/>
    </location>
</feature>
<feature type="domain" description="PAS" evidence="6">
    <location>
        <begin position="131"/>
        <end position="201"/>
    </location>
</feature>
<dbReference type="Gene3D" id="1.10.287.130">
    <property type="match status" value="1"/>
</dbReference>
<dbReference type="InterPro" id="IPR052162">
    <property type="entry name" value="Sensor_kinase/Photoreceptor"/>
</dbReference>
<keyword evidence="9" id="KW-1185">Reference proteome</keyword>
<gene>
    <name evidence="8" type="ORF">GCM10023093_17570</name>
</gene>
<keyword evidence="4" id="KW-0808">Transferase</keyword>
<evidence type="ECO:0000259" key="6">
    <source>
        <dbReference type="PROSITE" id="PS50112"/>
    </source>
</evidence>
<dbReference type="EC" id="2.7.13.3" evidence="2"/>
<dbReference type="SUPFAM" id="SSF47384">
    <property type="entry name" value="Homodimeric domain of signal transducing histidine kinase"/>
    <property type="match status" value="1"/>
</dbReference>
<dbReference type="Proteomes" id="UP001500067">
    <property type="component" value="Unassembled WGS sequence"/>
</dbReference>
<dbReference type="NCBIfam" id="TIGR00229">
    <property type="entry name" value="sensory_box"/>
    <property type="match status" value="2"/>
</dbReference>
<proteinExistence type="predicted"/>
<dbReference type="Gene3D" id="3.30.450.20">
    <property type="entry name" value="PAS domain"/>
    <property type="match status" value="3"/>
</dbReference>
<dbReference type="EMBL" id="BAABFA010000010">
    <property type="protein sequence ID" value="GAA4465416.1"/>
    <property type="molecule type" value="Genomic_DNA"/>
</dbReference>
<dbReference type="RefSeq" id="WP_345081730.1">
    <property type="nucleotide sequence ID" value="NZ_BAABFA010000010.1"/>
</dbReference>
<keyword evidence="5" id="KW-0418">Kinase</keyword>
<dbReference type="InterPro" id="IPR003661">
    <property type="entry name" value="HisK_dim/P_dom"/>
</dbReference>
<dbReference type="SMART" id="SM00091">
    <property type="entry name" value="PAS"/>
    <property type="match status" value="3"/>
</dbReference>
<dbReference type="PROSITE" id="PS50113">
    <property type="entry name" value="PAC"/>
    <property type="match status" value="2"/>
</dbReference>
<evidence type="ECO:0000256" key="2">
    <source>
        <dbReference type="ARBA" id="ARBA00012438"/>
    </source>
</evidence>
<organism evidence="8 9">
    <name type="scientific">Nemorincola caseinilytica</name>
    <dbReference type="NCBI Taxonomy" id="2054315"/>
    <lineage>
        <taxon>Bacteria</taxon>
        <taxon>Pseudomonadati</taxon>
        <taxon>Bacteroidota</taxon>
        <taxon>Chitinophagia</taxon>
        <taxon>Chitinophagales</taxon>
        <taxon>Chitinophagaceae</taxon>
        <taxon>Nemorincola</taxon>
    </lineage>
</organism>
<keyword evidence="3" id="KW-0597">Phosphoprotein</keyword>
<dbReference type="InterPro" id="IPR013656">
    <property type="entry name" value="PAS_4"/>
</dbReference>
<evidence type="ECO:0000256" key="3">
    <source>
        <dbReference type="ARBA" id="ARBA00022553"/>
    </source>
</evidence>
<evidence type="ECO:0000313" key="8">
    <source>
        <dbReference type="EMBL" id="GAA4465416.1"/>
    </source>
</evidence>
<evidence type="ECO:0000256" key="1">
    <source>
        <dbReference type="ARBA" id="ARBA00000085"/>
    </source>
</evidence>
<dbReference type="Pfam" id="PF08448">
    <property type="entry name" value="PAS_4"/>
    <property type="match status" value="3"/>
</dbReference>
<dbReference type="PANTHER" id="PTHR43304">
    <property type="entry name" value="PHYTOCHROME-LIKE PROTEIN CPH1"/>
    <property type="match status" value="1"/>
</dbReference>
<evidence type="ECO:0000259" key="7">
    <source>
        <dbReference type="PROSITE" id="PS50113"/>
    </source>
</evidence>
<dbReference type="CDD" id="cd00130">
    <property type="entry name" value="PAS"/>
    <property type="match status" value="2"/>
</dbReference>
<evidence type="ECO:0000256" key="4">
    <source>
        <dbReference type="ARBA" id="ARBA00022679"/>
    </source>
</evidence>
<dbReference type="InterPro" id="IPR000700">
    <property type="entry name" value="PAS-assoc_C"/>
</dbReference>
<dbReference type="InterPro" id="IPR000014">
    <property type="entry name" value="PAS"/>
</dbReference>
<sequence>MNVDISDIFQAVMDNVTDSVLIIGTDHTVICFNEHARTTLRGIHARDVQVGNDYRTFVSDANKAGYMASFEKAMKGEKAIGERELPVYDRKVWYRLQMCPIYEKSGAVAGAIITITDIDTRKAKEAALYASEALFERAFEHSSIGVALVAADGSWMRVNKTLCDIVGYTGEELLQLSPEAITHPQDRQNDREQLQRILDGETDNYSMEKRLLNKNGTDEWISGVMSAIKDHDGRLYYLWQLRHITERKRMIERLKASEDLLQLFVEHSPAAIAMVNMDMRYMMVSRRWMADYGLQGRNVLGMSHYEVFPTIGQEWKDIHRRCLAGAIEKREEDSFVREDGHTEWLRWEIHPWCKPTGEVGGIIMLTEVITVRKTMEAERERIVADLVSRNRALNEFAEIVSHNLRGPLATIMGLTNMLAENIAGVDKEVLLMGIGESAGRLDAVVRELSGILNAKTHPSEG</sequence>
<dbReference type="CDD" id="cd00082">
    <property type="entry name" value="HisKA"/>
    <property type="match status" value="1"/>
</dbReference>
<name>A0ABP8NFD1_9BACT</name>
<dbReference type="SUPFAM" id="SSF55785">
    <property type="entry name" value="PYP-like sensor domain (PAS domain)"/>
    <property type="match status" value="3"/>
</dbReference>
<comment type="catalytic activity">
    <reaction evidence="1">
        <text>ATP + protein L-histidine = ADP + protein N-phospho-L-histidine.</text>
        <dbReference type="EC" id="2.7.13.3"/>
    </reaction>
</comment>
<feature type="domain" description="PAC" evidence="7">
    <location>
        <begin position="205"/>
        <end position="256"/>
    </location>
</feature>
<evidence type="ECO:0000256" key="5">
    <source>
        <dbReference type="ARBA" id="ARBA00022777"/>
    </source>
</evidence>
<evidence type="ECO:0000313" key="9">
    <source>
        <dbReference type="Proteomes" id="UP001500067"/>
    </source>
</evidence>
<dbReference type="PANTHER" id="PTHR43304:SF1">
    <property type="entry name" value="PAC DOMAIN-CONTAINING PROTEIN"/>
    <property type="match status" value="1"/>
</dbReference>
<comment type="caution">
    <text evidence="8">The sequence shown here is derived from an EMBL/GenBank/DDBJ whole genome shotgun (WGS) entry which is preliminary data.</text>
</comment>
<dbReference type="SMART" id="SM00388">
    <property type="entry name" value="HisKA"/>
    <property type="match status" value="1"/>
</dbReference>
<accession>A0ABP8NFD1</accession>
<protein>
    <recommendedName>
        <fullName evidence="2">histidine kinase</fullName>
        <ecNumber evidence="2">2.7.13.3</ecNumber>
    </recommendedName>
</protein>
<dbReference type="InterPro" id="IPR035965">
    <property type="entry name" value="PAS-like_dom_sf"/>
</dbReference>
<dbReference type="PROSITE" id="PS50112">
    <property type="entry name" value="PAS"/>
    <property type="match status" value="1"/>
</dbReference>
<dbReference type="InterPro" id="IPR036097">
    <property type="entry name" value="HisK_dim/P_sf"/>
</dbReference>